<evidence type="ECO:0000313" key="1">
    <source>
        <dbReference type="EMBL" id="KKB61949.1"/>
    </source>
</evidence>
<accession>A0A0F5JWA8</accession>
<protein>
    <recommendedName>
        <fullName evidence="3">Glycosyltransferase subfamily 4-like N-terminal domain-containing protein</fullName>
    </recommendedName>
</protein>
<dbReference type="STRING" id="28092.WM40_20440"/>
<dbReference type="EMBL" id="LAQU01000028">
    <property type="protein sequence ID" value="KKB61949.1"/>
    <property type="molecule type" value="Genomic_DNA"/>
</dbReference>
<dbReference type="PATRIC" id="fig|28092.6.peg.4808"/>
<dbReference type="Pfam" id="PF13692">
    <property type="entry name" value="Glyco_trans_1_4"/>
    <property type="match status" value="1"/>
</dbReference>
<gene>
    <name evidence="1" type="ORF">WM40_20440</name>
</gene>
<dbReference type="Gene3D" id="3.40.50.2000">
    <property type="entry name" value="Glycogen Phosphorylase B"/>
    <property type="match status" value="2"/>
</dbReference>
<sequence>MKMLFVLPFMPGKNSDQAGHRLAFSNIFDAAIGAEVSLFVILTKAELPSDDLKNLCLGGIHIHRISRLDFIFNCIFQFPSIYFRFLTRASKRIFKSLRHVVDAARYDEIRFEFSQTLFYSSYLRRTLGDRCPVLNLSVHDLQFQLVLRRKIEGLLSKWVWLTERMLLNSADVITVLSEKDKVFVNYLLDVPRRVKVEAPKINVLFDAIKVRRGNVVAQPNTILYWGAMNRVENEDAVVHFYQTTLIRLHENGYFFKLLVVGSRPSERLKALASKLITVTGFVDDPSDYFLQASIAVIPLRLGAGVKIKTLELKASGIPLILSTPIGAEGVGGEEASLHVIGLENFYEELRSRYVTVQ</sequence>
<comment type="caution">
    <text evidence="1">The sequence shown here is derived from an EMBL/GenBank/DDBJ whole genome shotgun (WGS) entry which is preliminary data.</text>
</comment>
<evidence type="ECO:0000313" key="2">
    <source>
        <dbReference type="Proteomes" id="UP000033618"/>
    </source>
</evidence>
<reference evidence="1 2" key="1">
    <citation type="submission" date="2015-03" db="EMBL/GenBank/DDBJ databases">
        <title>Draft Genome Sequence of Burkholderia andropogonis type strain ICMP2807, isolated from Sorghum bicolor.</title>
        <authorList>
            <person name="Lopes-Santos L."/>
            <person name="Castro D.B."/>
            <person name="Ottoboni L.M."/>
            <person name="Park D."/>
            <person name="Weirc B.S."/>
            <person name="Destefano S.A."/>
        </authorList>
    </citation>
    <scope>NUCLEOTIDE SEQUENCE [LARGE SCALE GENOMIC DNA]</scope>
    <source>
        <strain evidence="1 2">ICMP2807</strain>
    </source>
</reference>
<dbReference type="SUPFAM" id="SSF53756">
    <property type="entry name" value="UDP-Glycosyltransferase/glycogen phosphorylase"/>
    <property type="match status" value="1"/>
</dbReference>
<organism evidence="1 2">
    <name type="scientific">Robbsia andropogonis</name>
    <dbReference type="NCBI Taxonomy" id="28092"/>
    <lineage>
        <taxon>Bacteria</taxon>
        <taxon>Pseudomonadati</taxon>
        <taxon>Pseudomonadota</taxon>
        <taxon>Betaproteobacteria</taxon>
        <taxon>Burkholderiales</taxon>
        <taxon>Burkholderiaceae</taxon>
        <taxon>Robbsia</taxon>
    </lineage>
</organism>
<keyword evidence="2" id="KW-1185">Reference proteome</keyword>
<dbReference type="AlphaFoldDB" id="A0A0F5JWA8"/>
<dbReference type="RefSeq" id="WP_024903819.1">
    <property type="nucleotide sequence ID" value="NZ_CADFGU010000009.1"/>
</dbReference>
<dbReference type="Proteomes" id="UP000033618">
    <property type="component" value="Unassembled WGS sequence"/>
</dbReference>
<evidence type="ECO:0008006" key="3">
    <source>
        <dbReference type="Google" id="ProtNLM"/>
    </source>
</evidence>
<name>A0A0F5JWA8_9BURK</name>
<proteinExistence type="predicted"/>